<protein>
    <submittedName>
        <fullName evidence="6">Helix-turn-helix transcriptional regulator</fullName>
    </submittedName>
</protein>
<feature type="transmembrane region" description="Helical" evidence="4">
    <location>
        <begin position="346"/>
        <end position="367"/>
    </location>
</feature>
<dbReference type="Proteomes" id="UP000308713">
    <property type="component" value="Unassembled WGS sequence"/>
</dbReference>
<evidence type="ECO:0000256" key="3">
    <source>
        <dbReference type="ARBA" id="ARBA00023163"/>
    </source>
</evidence>
<dbReference type="AlphaFoldDB" id="A0A5C4SD42"/>
<dbReference type="PANTHER" id="PTHR43280">
    <property type="entry name" value="ARAC-FAMILY TRANSCRIPTIONAL REGULATOR"/>
    <property type="match status" value="1"/>
</dbReference>
<dbReference type="Pfam" id="PF12833">
    <property type="entry name" value="HTH_18"/>
    <property type="match status" value="1"/>
</dbReference>
<dbReference type="PROSITE" id="PS51257">
    <property type="entry name" value="PROKAR_LIPOPROTEIN"/>
    <property type="match status" value="1"/>
</dbReference>
<organism evidence="6 7">
    <name type="scientific">Allotamlana fucoidanivorans</name>
    <dbReference type="NCBI Taxonomy" id="2583814"/>
    <lineage>
        <taxon>Bacteria</taxon>
        <taxon>Pseudomonadati</taxon>
        <taxon>Bacteroidota</taxon>
        <taxon>Flavobacteriia</taxon>
        <taxon>Flavobacteriales</taxon>
        <taxon>Flavobacteriaceae</taxon>
        <taxon>Allotamlana</taxon>
    </lineage>
</organism>
<dbReference type="OrthoDB" id="9779074at2"/>
<gene>
    <name evidence="6" type="ORF">FGF67_16335</name>
</gene>
<dbReference type="EMBL" id="VDCS01000024">
    <property type="protein sequence ID" value="TNJ41251.1"/>
    <property type="molecule type" value="Genomic_DNA"/>
</dbReference>
<keyword evidence="4" id="KW-0472">Membrane</keyword>
<evidence type="ECO:0000256" key="2">
    <source>
        <dbReference type="ARBA" id="ARBA00023125"/>
    </source>
</evidence>
<evidence type="ECO:0000313" key="7">
    <source>
        <dbReference type="Proteomes" id="UP000308713"/>
    </source>
</evidence>
<reference evidence="6 7" key="1">
    <citation type="submission" date="2019-05" db="EMBL/GenBank/DDBJ databases">
        <title>Tamlana fucoidanivorans sp. nov., isolated from the surface of algae collected from Fujian province in China.</title>
        <authorList>
            <person name="Li J."/>
        </authorList>
    </citation>
    <scope>NUCLEOTIDE SEQUENCE [LARGE SCALE GENOMIC DNA]</scope>
    <source>
        <strain evidence="6 7">CW2-9</strain>
    </source>
</reference>
<comment type="caution">
    <text evidence="6">The sequence shown here is derived from an EMBL/GenBank/DDBJ whole genome shotgun (WGS) entry which is preliminary data.</text>
</comment>
<accession>A0A5C4SD42</accession>
<evidence type="ECO:0000256" key="1">
    <source>
        <dbReference type="ARBA" id="ARBA00023015"/>
    </source>
</evidence>
<keyword evidence="4" id="KW-1133">Transmembrane helix</keyword>
<dbReference type="PANTHER" id="PTHR43280:SF29">
    <property type="entry name" value="ARAC-FAMILY TRANSCRIPTIONAL REGULATOR"/>
    <property type="match status" value="1"/>
</dbReference>
<feature type="domain" description="HTH araC/xylS-type" evidence="5">
    <location>
        <begin position="384"/>
        <end position="488"/>
    </location>
</feature>
<dbReference type="InterPro" id="IPR018060">
    <property type="entry name" value="HTH_AraC"/>
</dbReference>
<name>A0A5C4SD42_9FLAO</name>
<keyword evidence="1" id="KW-0805">Transcription regulation</keyword>
<dbReference type="RefSeq" id="WP_139698832.1">
    <property type="nucleotide sequence ID" value="NZ_CP074074.1"/>
</dbReference>
<dbReference type="SMART" id="SM00342">
    <property type="entry name" value="HTH_ARAC"/>
    <property type="match status" value="1"/>
</dbReference>
<dbReference type="InterPro" id="IPR009057">
    <property type="entry name" value="Homeodomain-like_sf"/>
</dbReference>
<sequence>MGRIRLNNYLKYIIIISLFSSCANNSNDIIFEDFESHSFNTWKIQGTAFDKPYLADTITNSKLKNTVKGSGFAYSYINDSVLNQGKLISPVFRIQHKYIDFLIGGGQHVTRTCINLLIDNKIVRSSTGKGQPFLQEESWDVSEFIGQNAIMEIVDARHYSSDDLDYIMVDNIVFSNHLPRPTIIFEDFETGTFNNWQVEGNAFEEPGNRKNIYYPVTVNGFQGKHFAFSFGEKHDKEKGRLTSEKFIITRNYISFLIGGGNHPDSTCINLIVNDSVHFSSTGLSTGELRKEFWNVSHLQGNKAHIEIVDNYALNWGHIIIDNICFTDDVNKKNESVYYHQQIVQPIYKVAIISLVILIILLIIIIWIKRRKENNSIMSKKSFQSTLLNLLENDKIYLNSDLSASKLAETISIPTSELLELSEQVFNKNFNQLINEYRVNYFKEEVLKPENKELKLVAIAKKCGFNSKSSFYRIFKKHTNQTPTEYMQDKS</sequence>
<evidence type="ECO:0000256" key="4">
    <source>
        <dbReference type="SAM" id="Phobius"/>
    </source>
</evidence>
<keyword evidence="4" id="KW-0812">Transmembrane</keyword>
<dbReference type="PROSITE" id="PS01124">
    <property type="entry name" value="HTH_ARAC_FAMILY_2"/>
    <property type="match status" value="1"/>
</dbReference>
<keyword evidence="3" id="KW-0804">Transcription</keyword>
<keyword evidence="7" id="KW-1185">Reference proteome</keyword>
<dbReference type="GO" id="GO:0003700">
    <property type="term" value="F:DNA-binding transcription factor activity"/>
    <property type="evidence" value="ECO:0007669"/>
    <property type="project" value="InterPro"/>
</dbReference>
<evidence type="ECO:0000259" key="5">
    <source>
        <dbReference type="PROSITE" id="PS01124"/>
    </source>
</evidence>
<proteinExistence type="predicted"/>
<dbReference type="Gene3D" id="1.10.10.60">
    <property type="entry name" value="Homeodomain-like"/>
    <property type="match status" value="1"/>
</dbReference>
<evidence type="ECO:0000313" key="6">
    <source>
        <dbReference type="EMBL" id="TNJ41251.1"/>
    </source>
</evidence>
<keyword evidence="2" id="KW-0238">DNA-binding</keyword>
<dbReference type="GO" id="GO:0043565">
    <property type="term" value="F:sequence-specific DNA binding"/>
    <property type="evidence" value="ECO:0007669"/>
    <property type="project" value="InterPro"/>
</dbReference>
<dbReference type="SUPFAM" id="SSF46689">
    <property type="entry name" value="Homeodomain-like"/>
    <property type="match status" value="1"/>
</dbReference>